<evidence type="ECO:0000256" key="7">
    <source>
        <dbReference type="PIRNR" id="PIRNR028865"/>
    </source>
</evidence>
<protein>
    <recommendedName>
        <fullName evidence="11">Golgi SNAP receptor complex member 2</fullName>
    </recommendedName>
</protein>
<evidence type="ECO:0000256" key="8">
    <source>
        <dbReference type="SAM" id="Phobius"/>
    </source>
</evidence>
<feature type="transmembrane region" description="Helical" evidence="8">
    <location>
        <begin position="193"/>
        <end position="214"/>
    </location>
</feature>
<dbReference type="PIRSF" id="PIRSF028865">
    <property type="entry name" value="Membrin-2"/>
    <property type="match status" value="1"/>
</dbReference>
<keyword evidence="4 8" id="KW-1133">Transmembrane helix</keyword>
<comment type="subcellular location">
    <subcellularLocation>
        <location evidence="6">Endomembrane system</location>
        <topology evidence="6">Single-pass type IV membrane protein</topology>
    </subcellularLocation>
</comment>
<dbReference type="GO" id="GO:0015031">
    <property type="term" value="P:protein transport"/>
    <property type="evidence" value="ECO:0007669"/>
    <property type="project" value="UniProtKB-KW"/>
</dbReference>
<comment type="similarity">
    <text evidence="7">Belongs to the GOSR2 family.</text>
</comment>
<evidence type="ECO:0000313" key="9">
    <source>
        <dbReference type="EMBL" id="CAD6191669.1"/>
    </source>
</evidence>
<dbReference type="GO" id="GO:0031902">
    <property type="term" value="C:late endosome membrane"/>
    <property type="evidence" value="ECO:0007669"/>
    <property type="project" value="TreeGrafter"/>
</dbReference>
<accession>A0A8S1H7D0</accession>
<dbReference type="Proteomes" id="UP000835052">
    <property type="component" value="Unassembled WGS sequence"/>
</dbReference>
<evidence type="ECO:0000313" key="10">
    <source>
        <dbReference type="Proteomes" id="UP000835052"/>
    </source>
</evidence>
<comment type="function">
    <text evidence="7">Involved in transport of proteins from the cis/medial-Golgi to the trans-Golgi network.</text>
</comment>
<evidence type="ECO:0000256" key="4">
    <source>
        <dbReference type="ARBA" id="ARBA00022989"/>
    </source>
</evidence>
<proteinExistence type="inferred from homology"/>
<dbReference type="PANTHER" id="PTHR21230">
    <property type="entry name" value="VESICLE TRANSPORT V-SNARE PROTEIN VTI1-RELATED"/>
    <property type="match status" value="1"/>
</dbReference>
<organism evidence="9 10">
    <name type="scientific">Caenorhabditis auriculariae</name>
    <dbReference type="NCBI Taxonomy" id="2777116"/>
    <lineage>
        <taxon>Eukaryota</taxon>
        <taxon>Metazoa</taxon>
        <taxon>Ecdysozoa</taxon>
        <taxon>Nematoda</taxon>
        <taxon>Chromadorea</taxon>
        <taxon>Rhabditida</taxon>
        <taxon>Rhabditina</taxon>
        <taxon>Rhabditomorpha</taxon>
        <taxon>Rhabditoidea</taxon>
        <taxon>Rhabditidae</taxon>
        <taxon>Peloderinae</taxon>
        <taxon>Caenorhabditis</taxon>
    </lineage>
</organism>
<keyword evidence="2 8" id="KW-0812">Transmembrane</keyword>
<dbReference type="OrthoDB" id="158360at2759"/>
<keyword evidence="1 7" id="KW-0813">Transport</keyword>
<comment type="caution">
    <text evidence="9">The sequence shown here is derived from an EMBL/GenBank/DDBJ whole genome shotgun (WGS) entry which is preliminary data.</text>
</comment>
<name>A0A8S1H7D0_9PELO</name>
<dbReference type="GO" id="GO:0000149">
    <property type="term" value="F:SNARE binding"/>
    <property type="evidence" value="ECO:0007669"/>
    <property type="project" value="TreeGrafter"/>
</dbReference>
<gene>
    <name evidence="9" type="ORF">CAUJ_LOCUS7588</name>
</gene>
<dbReference type="GO" id="GO:0006906">
    <property type="term" value="P:vesicle fusion"/>
    <property type="evidence" value="ECO:0007669"/>
    <property type="project" value="TreeGrafter"/>
</dbReference>
<keyword evidence="3 7" id="KW-0653">Protein transport</keyword>
<dbReference type="GO" id="GO:0005794">
    <property type="term" value="C:Golgi apparatus"/>
    <property type="evidence" value="ECO:0007669"/>
    <property type="project" value="InterPro"/>
</dbReference>
<evidence type="ECO:0000256" key="3">
    <source>
        <dbReference type="ARBA" id="ARBA00022927"/>
    </source>
</evidence>
<dbReference type="PANTHER" id="PTHR21230:SF25">
    <property type="entry name" value="GOLGI SNAP RECEPTOR COMPLEX MEMBER 2"/>
    <property type="match status" value="1"/>
</dbReference>
<evidence type="ECO:0008006" key="11">
    <source>
        <dbReference type="Google" id="ProtNLM"/>
    </source>
</evidence>
<evidence type="ECO:0000256" key="1">
    <source>
        <dbReference type="ARBA" id="ARBA00022448"/>
    </source>
</evidence>
<dbReference type="EMBL" id="CAJGYM010000022">
    <property type="protein sequence ID" value="CAD6191669.1"/>
    <property type="molecule type" value="Genomic_DNA"/>
</dbReference>
<evidence type="ECO:0000256" key="6">
    <source>
        <dbReference type="ARBA" id="ARBA00046280"/>
    </source>
</evidence>
<evidence type="ECO:0000256" key="5">
    <source>
        <dbReference type="ARBA" id="ARBA00023136"/>
    </source>
</evidence>
<sequence length="216" mass="24978">MEQRLKATSELLQEVELHLMTLDRSVCEESARPINNDLSRLFMRIEDSFRRLDAEIARQPAALREEGCRKREQLRSDASFIQSSYNTLNSRLQARWKAASDREELLNKRFEPNSCCAVNVGEVDIERDVHSRLKASNKGVDEMIVQGYNVLKNIQSQGLEMKETRKKMRSLGNMLGLSSTTINIIDRRLKDDCTLFIAGVVLCLIFMASFYYYWRG</sequence>
<reference evidence="9" key="1">
    <citation type="submission" date="2020-10" db="EMBL/GenBank/DDBJ databases">
        <authorList>
            <person name="Kikuchi T."/>
        </authorList>
    </citation>
    <scope>NUCLEOTIDE SEQUENCE</scope>
    <source>
        <strain evidence="9">NKZ352</strain>
    </source>
</reference>
<keyword evidence="10" id="KW-1185">Reference proteome</keyword>
<dbReference type="Pfam" id="PF12352">
    <property type="entry name" value="V-SNARE_C"/>
    <property type="match status" value="1"/>
</dbReference>
<dbReference type="GO" id="GO:0005484">
    <property type="term" value="F:SNAP receptor activity"/>
    <property type="evidence" value="ECO:0007669"/>
    <property type="project" value="InterPro"/>
</dbReference>
<dbReference type="InterPro" id="IPR027027">
    <property type="entry name" value="GOSR2/Membrin/Bos1"/>
</dbReference>
<evidence type="ECO:0000256" key="2">
    <source>
        <dbReference type="ARBA" id="ARBA00022692"/>
    </source>
</evidence>
<dbReference type="GO" id="GO:0031201">
    <property type="term" value="C:SNARE complex"/>
    <property type="evidence" value="ECO:0007669"/>
    <property type="project" value="TreeGrafter"/>
</dbReference>
<dbReference type="GO" id="GO:0005789">
    <property type="term" value="C:endoplasmic reticulum membrane"/>
    <property type="evidence" value="ECO:0007669"/>
    <property type="project" value="TreeGrafter"/>
</dbReference>
<keyword evidence="5 7" id="KW-0472">Membrane</keyword>
<dbReference type="AlphaFoldDB" id="A0A8S1H7D0"/>
<dbReference type="GO" id="GO:0012507">
    <property type="term" value="C:ER to Golgi transport vesicle membrane"/>
    <property type="evidence" value="ECO:0007669"/>
    <property type="project" value="TreeGrafter"/>
</dbReference>